<dbReference type="Proteomes" id="UP001175226">
    <property type="component" value="Unassembled WGS sequence"/>
</dbReference>
<organism evidence="2 3">
    <name type="scientific">Armillaria borealis</name>
    <dbReference type="NCBI Taxonomy" id="47425"/>
    <lineage>
        <taxon>Eukaryota</taxon>
        <taxon>Fungi</taxon>
        <taxon>Dikarya</taxon>
        <taxon>Basidiomycota</taxon>
        <taxon>Agaricomycotina</taxon>
        <taxon>Agaricomycetes</taxon>
        <taxon>Agaricomycetidae</taxon>
        <taxon>Agaricales</taxon>
        <taxon>Marasmiineae</taxon>
        <taxon>Physalacriaceae</taxon>
        <taxon>Armillaria</taxon>
    </lineage>
</organism>
<feature type="compositionally biased region" description="Basic and acidic residues" evidence="1">
    <location>
        <begin position="272"/>
        <end position="283"/>
    </location>
</feature>
<proteinExistence type="predicted"/>
<dbReference type="AlphaFoldDB" id="A0AA39MFC3"/>
<dbReference type="EMBL" id="JAUEPT010000098">
    <property type="protein sequence ID" value="KAK0432212.1"/>
    <property type="molecule type" value="Genomic_DNA"/>
</dbReference>
<sequence>MTTTSSFPSSDSGPIAHSTPRIICCLPQKRTALGITPDPTAPPILAHRPPRLIPSQWTKLEPANLPAGHGNIYVIVVSTDSENLHEIFAHGASLLSFCALEEAAAKGMPALWPSLNDFLVFHDKYGREEDGDGKDAVKSWSHAKKEFMTPTLEHLQKLRDDIYGEKELINAQHAYHLTTSFQEARGLEAPHLSNKADTVKEKDHENVLRQQLVIRTANEGLRKGAPDVPGIMAKWADLVNFPKTGGYDRYEGFSSSVNNCWPASQMNLASARRGEIHAEETVERSPSAGEDENSSEDARGGLKKDIGKYGGNHSDGSDHTVIPIAMTTLTRPHPDVPEECFCLMEFGIVWVLEEFCTLYFSGLHMHSGGLAQYGSLHTDNSIYTRMTVILYPPQVILNGESALAFAALPYPPDPCQACQKRSRKERRVSRDIENLGRNDNEDEDKEEDRAENCNDAAKAPKNRHLLKTTLLKLPMEWRRCGRNYTEQATYVSDGGSFLAPKDHFNHSICSLLQWINGIIQQFPPHYFVRFDKELLLSVFSMELEGVCLAAEPWDLGPGWTGNNVRIGSKSDVSIESMTPQQLAQRWNTNDCASSAPYGNANIEKVEEAFYALAEEMGQTIPLNEDDLILQTLRVNETRNNSGDKDPSAMKRKRKPDEQCDDLPSCKRQKVAEKQIVVAKDPKFGSDTCKGRSSC</sequence>
<feature type="region of interest" description="Disordered" evidence="1">
    <location>
        <begin position="635"/>
        <end position="665"/>
    </location>
</feature>
<feature type="region of interest" description="Disordered" evidence="1">
    <location>
        <begin position="417"/>
        <end position="458"/>
    </location>
</feature>
<feature type="region of interest" description="Disordered" evidence="1">
    <location>
        <begin position="272"/>
        <end position="315"/>
    </location>
</feature>
<feature type="compositionally biased region" description="Basic and acidic residues" evidence="1">
    <location>
        <begin position="428"/>
        <end position="439"/>
    </location>
</feature>
<evidence type="ECO:0000313" key="2">
    <source>
        <dbReference type="EMBL" id="KAK0432212.1"/>
    </source>
</evidence>
<gene>
    <name evidence="2" type="ORF">EV421DRAFT_1742480</name>
</gene>
<reference evidence="2" key="1">
    <citation type="submission" date="2023-06" db="EMBL/GenBank/DDBJ databases">
        <authorList>
            <consortium name="Lawrence Berkeley National Laboratory"/>
            <person name="Ahrendt S."/>
            <person name="Sahu N."/>
            <person name="Indic B."/>
            <person name="Wong-Bajracharya J."/>
            <person name="Merenyi Z."/>
            <person name="Ke H.-M."/>
            <person name="Monk M."/>
            <person name="Kocsube S."/>
            <person name="Drula E."/>
            <person name="Lipzen A."/>
            <person name="Balint B."/>
            <person name="Henrissat B."/>
            <person name="Andreopoulos B."/>
            <person name="Martin F.M."/>
            <person name="Harder C.B."/>
            <person name="Rigling D."/>
            <person name="Ford K.L."/>
            <person name="Foster G.D."/>
            <person name="Pangilinan J."/>
            <person name="Papanicolaou A."/>
            <person name="Barry K."/>
            <person name="LaButti K."/>
            <person name="Viragh M."/>
            <person name="Koriabine M."/>
            <person name="Yan M."/>
            <person name="Riley R."/>
            <person name="Champramary S."/>
            <person name="Plett K.L."/>
            <person name="Tsai I.J."/>
            <person name="Slot J."/>
            <person name="Sipos G."/>
            <person name="Plett J."/>
            <person name="Nagy L.G."/>
            <person name="Grigoriev I.V."/>
        </authorList>
    </citation>
    <scope>NUCLEOTIDE SEQUENCE</scope>
    <source>
        <strain evidence="2">FPL87.14</strain>
    </source>
</reference>
<keyword evidence="3" id="KW-1185">Reference proteome</keyword>
<feature type="compositionally biased region" description="Basic and acidic residues" evidence="1">
    <location>
        <begin position="296"/>
        <end position="307"/>
    </location>
</feature>
<accession>A0AA39MFC3</accession>
<name>A0AA39MFC3_9AGAR</name>
<protein>
    <submittedName>
        <fullName evidence="2">Uncharacterized protein</fullName>
    </submittedName>
</protein>
<comment type="caution">
    <text evidence="2">The sequence shown here is derived from an EMBL/GenBank/DDBJ whole genome shotgun (WGS) entry which is preliminary data.</text>
</comment>
<evidence type="ECO:0000256" key="1">
    <source>
        <dbReference type="SAM" id="MobiDB-lite"/>
    </source>
</evidence>
<evidence type="ECO:0000313" key="3">
    <source>
        <dbReference type="Proteomes" id="UP001175226"/>
    </source>
</evidence>